<reference evidence="23 24" key="1">
    <citation type="journal article" date="2016" name="Genome Biol. Evol.">
        <title>Divergent and convergent evolution of fungal pathogenicity.</title>
        <authorList>
            <person name="Shang Y."/>
            <person name="Xiao G."/>
            <person name="Zheng P."/>
            <person name="Cen K."/>
            <person name="Zhan S."/>
            <person name="Wang C."/>
        </authorList>
    </citation>
    <scope>NUCLEOTIDE SEQUENCE [LARGE SCALE GENOMIC DNA]</scope>
    <source>
        <strain evidence="23 24">ARSEF 2679</strain>
    </source>
</reference>
<keyword evidence="13" id="KW-0445">Lipid transport</keyword>
<evidence type="ECO:0000256" key="14">
    <source>
        <dbReference type="ARBA" id="ARBA00023136"/>
    </source>
</evidence>
<dbReference type="Pfam" id="PF00501">
    <property type="entry name" value="AMP-binding"/>
    <property type="match status" value="1"/>
</dbReference>
<dbReference type="GO" id="GO:0004467">
    <property type="term" value="F:long-chain fatty acid-CoA ligase activity"/>
    <property type="evidence" value="ECO:0007669"/>
    <property type="project" value="TreeGrafter"/>
</dbReference>
<gene>
    <name evidence="23" type="ORF">ISF_08069</name>
</gene>
<evidence type="ECO:0000256" key="9">
    <source>
        <dbReference type="ARBA" id="ARBA00022692"/>
    </source>
</evidence>
<dbReference type="Gene3D" id="3.40.50.12780">
    <property type="entry name" value="N-terminal domain of ligase-like"/>
    <property type="match status" value="1"/>
</dbReference>
<protein>
    <recommendedName>
        <fullName evidence="18">Very long-chain fatty acid transport protein</fullName>
    </recommendedName>
    <alternativeName>
        <fullName evidence="19">Very-long-chain acyl-CoA synthetase</fullName>
    </alternativeName>
</protein>
<dbReference type="FunFam" id="3.40.50.12780:FF:000019">
    <property type="entry name" value="Long-chain fatty acid transporter"/>
    <property type="match status" value="1"/>
</dbReference>
<dbReference type="OrthoDB" id="10253869at2759"/>
<keyword evidence="12 20" id="KW-1133">Transmembrane helix</keyword>
<evidence type="ECO:0000256" key="11">
    <source>
        <dbReference type="ARBA" id="ARBA00022840"/>
    </source>
</evidence>
<dbReference type="GO" id="GO:0005524">
    <property type="term" value="F:ATP binding"/>
    <property type="evidence" value="ECO:0007669"/>
    <property type="project" value="UniProtKB-KW"/>
</dbReference>
<evidence type="ECO:0000256" key="7">
    <source>
        <dbReference type="ARBA" id="ARBA00022598"/>
    </source>
</evidence>
<feature type="domain" description="AMP-binding enzyme C-terminal" evidence="22">
    <location>
        <begin position="506"/>
        <end position="577"/>
    </location>
</feature>
<keyword evidence="7 23" id="KW-0436">Ligase</keyword>
<evidence type="ECO:0000256" key="1">
    <source>
        <dbReference type="ARBA" id="ARBA00004502"/>
    </source>
</evidence>
<evidence type="ECO:0000256" key="18">
    <source>
        <dbReference type="ARBA" id="ARBA00068795"/>
    </source>
</evidence>
<evidence type="ECO:0000256" key="15">
    <source>
        <dbReference type="ARBA" id="ARBA00023140"/>
    </source>
</evidence>
<dbReference type="AlphaFoldDB" id="A0A167N5E8"/>
<keyword evidence="11" id="KW-0067">ATP-binding</keyword>
<keyword evidence="14 20" id="KW-0472">Membrane</keyword>
<evidence type="ECO:0000256" key="17">
    <source>
        <dbReference type="ARBA" id="ARBA00060276"/>
    </source>
</evidence>
<evidence type="ECO:0000256" key="13">
    <source>
        <dbReference type="ARBA" id="ARBA00023055"/>
    </source>
</evidence>
<keyword evidence="5" id="KW-0813">Transport</keyword>
<evidence type="ECO:0000256" key="19">
    <source>
        <dbReference type="ARBA" id="ARBA00078285"/>
    </source>
</evidence>
<dbReference type="PROSITE" id="PS00455">
    <property type="entry name" value="AMP_BINDING"/>
    <property type="match status" value="1"/>
</dbReference>
<comment type="catalytic activity">
    <reaction evidence="16">
        <text>a very long-chain fatty acid + ATP + CoA = a very long-chain fatty acyl-CoA + AMP + diphosphate</text>
        <dbReference type="Rhea" id="RHEA:54536"/>
        <dbReference type="ChEBI" id="CHEBI:30616"/>
        <dbReference type="ChEBI" id="CHEBI:33019"/>
        <dbReference type="ChEBI" id="CHEBI:57287"/>
        <dbReference type="ChEBI" id="CHEBI:58950"/>
        <dbReference type="ChEBI" id="CHEBI:138261"/>
        <dbReference type="ChEBI" id="CHEBI:456215"/>
    </reaction>
</comment>
<feature type="transmembrane region" description="Helical" evidence="20">
    <location>
        <begin position="259"/>
        <end position="282"/>
    </location>
</feature>
<evidence type="ECO:0000256" key="4">
    <source>
        <dbReference type="ARBA" id="ARBA00006432"/>
    </source>
</evidence>
<evidence type="ECO:0000256" key="3">
    <source>
        <dbReference type="ARBA" id="ARBA00004651"/>
    </source>
</evidence>
<sequence>MAAAPLTLAAPAVAGALAYVNAKASLWHDLLIAKGMFHGFLTTTYRQRAQRLNLFSDLGYWATRPDHADLPILLQPQGRTWTYAQLYDAALRYGYWLKAELGVKPKQVVAMYYTTSDMFIVTWMALWSIGATPAFINHFLTGKGLAHCLNVSGAAVCLVEPALAAQVQEVEADISPMRVAVVTPEVQKLAFSSPAVRYSDEIRKFESKSDVALLIYTSGTTGFPKAAVMSWARVIWFCAMTGNCLGLGKGHTIFSAMPFYHGMASLIGFASTLLAGGTLAFTPKFSKATFWRDVRETNADTIIYVGEALRYLLDAPTEHDPVTGENLDKKHRVKTVYGAGLRADVWPKFKERFGIDTIIEFYAATEGVAGTWNISRNALSEAAVARVGWLFRTLFFNRKSAIVLVDPDTDDPLRDKNGFCIKAKPGETGELLFKLPAGDVASVFQGYYKNPAATEGKILRDVLVPGDAWFRSGDALRWAPGGELLFFRDRLGDTFRWKGENVSTVEVGDAVCMHPCVAEANVYGVALPHHDGRAGCAATSFRSGEAPTEEELRSLAEHLRKGLPRYAVPLFLRLVKEGGHEVTTTGTHKQQKVALRRAGVNPVGEGGEDVKLYWLKGDTYVPFGKEEWQRMQTGKVKL</sequence>
<evidence type="ECO:0000313" key="24">
    <source>
        <dbReference type="Proteomes" id="UP000076744"/>
    </source>
</evidence>
<evidence type="ECO:0000313" key="23">
    <source>
        <dbReference type="EMBL" id="OAA55148.1"/>
    </source>
</evidence>
<dbReference type="GO" id="GO:0005324">
    <property type="term" value="F:long-chain fatty acid transmembrane transporter activity"/>
    <property type="evidence" value="ECO:0007669"/>
    <property type="project" value="TreeGrafter"/>
</dbReference>
<dbReference type="Pfam" id="PF13193">
    <property type="entry name" value="AMP-binding_C"/>
    <property type="match status" value="1"/>
</dbReference>
<comment type="subcellular location">
    <subcellularLocation>
        <location evidence="3">Cell membrane</location>
        <topology evidence="3">Multi-pass membrane protein</topology>
    </subcellularLocation>
    <subcellularLocation>
        <location evidence="1">Lipid droplet</location>
    </subcellularLocation>
    <subcellularLocation>
        <location evidence="2">Peroxisome membrane</location>
        <topology evidence="2">Multi-pass membrane protein</topology>
    </subcellularLocation>
</comment>
<keyword evidence="24" id="KW-1185">Reference proteome</keyword>
<keyword evidence="8" id="KW-0551">Lipid droplet</keyword>
<dbReference type="InterPro" id="IPR025110">
    <property type="entry name" value="AMP-bd_C"/>
</dbReference>
<comment type="function">
    <text evidence="17">Acyl-CoA synthetase required for both the import of long chain fatty acids (LCFAs) (C14-C18) and the activation very long chain fatty acids (VLCFAs) (C20-C26) by esterification of the fatty acids into metabolically active CoA-thioesters for subsequent degradation or incorporation into phospholipids. The transport and fatty acyl-CoA synthetase activities are genetically separable and are thus independent activities. Esterifies VLCFAs in the peroxisome matrix. The VLCFAs are actively transported into peroxisomes by a PXA1-PXA2 heterodimeric transporter in the peroxisomal membrane.</text>
</comment>
<evidence type="ECO:0000256" key="6">
    <source>
        <dbReference type="ARBA" id="ARBA00022475"/>
    </source>
</evidence>
<keyword evidence="6" id="KW-1003">Cell membrane</keyword>
<dbReference type="RefSeq" id="XP_018701158.1">
    <property type="nucleotide sequence ID" value="XM_018851672.1"/>
</dbReference>
<evidence type="ECO:0000256" key="2">
    <source>
        <dbReference type="ARBA" id="ARBA00004585"/>
    </source>
</evidence>
<keyword evidence="10" id="KW-0547">Nucleotide-binding</keyword>
<name>A0A167N5E8_CORFA</name>
<dbReference type="InterPro" id="IPR045851">
    <property type="entry name" value="AMP-bd_C_sf"/>
</dbReference>
<dbReference type="GO" id="GO:0005778">
    <property type="term" value="C:peroxisomal membrane"/>
    <property type="evidence" value="ECO:0007669"/>
    <property type="project" value="UniProtKB-SubCell"/>
</dbReference>
<evidence type="ECO:0000256" key="12">
    <source>
        <dbReference type="ARBA" id="ARBA00022989"/>
    </source>
</evidence>
<dbReference type="SUPFAM" id="SSF56801">
    <property type="entry name" value="Acetyl-CoA synthetase-like"/>
    <property type="match status" value="1"/>
</dbReference>
<dbReference type="Gene3D" id="3.30.300.30">
    <property type="match status" value="1"/>
</dbReference>
<dbReference type="PANTHER" id="PTHR43107:SF15">
    <property type="entry name" value="FATTY ACID TRANSPORT PROTEIN 3, ISOFORM A"/>
    <property type="match status" value="1"/>
</dbReference>
<comment type="caution">
    <text evidence="23">The sequence shown here is derived from an EMBL/GenBank/DDBJ whole genome shotgun (WGS) entry which is preliminary data.</text>
</comment>
<dbReference type="GO" id="GO:0005811">
    <property type="term" value="C:lipid droplet"/>
    <property type="evidence" value="ECO:0007669"/>
    <property type="project" value="UniProtKB-SubCell"/>
</dbReference>
<dbReference type="GO" id="GO:0044539">
    <property type="term" value="P:long-chain fatty acid import into cell"/>
    <property type="evidence" value="ECO:0007669"/>
    <property type="project" value="TreeGrafter"/>
</dbReference>
<evidence type="ECO:0000259" key="21">
    <source>
        <dbReference type="Pfam" id="PF00501"/>
    </source>
</evidence>
<keyword evidence="9 20" id="KW-0812">Transmembrane</keyword>
<feature type="domain" description="AMP-dependent synthetase/ligase" evidence="21">
    <location>
        <begin position="68"/>
        <end position="448"/>
    </location>
</feature>
<evidence type="ECO:0000256" key="16">
    <source>
        <dbReference type="ARBA" id="ARBA00051585"/>
    </source>
</evidence>
<accession>A0A167N5E8</accession>
<evidence type="ECO:0000256" key="10">
    <source>
        <dbReference type="ARBA" id="ARBA00022741"/>
    </source>
</evidence>
<evidence type="ECO:0000259" key="22">
    <source>
        <dbReference type="Pfam" id="PF13193"/>
    </source>
</evidence>
<dbReference type="InterPro" id="IPR020845">
    <property type="entry name" value="AMP-binding_CS"/>
</dbReference>
<evidence type="ECO:0000256" key="20">
    <source>
        <dbReference type="SAM" id="Phobius"/>
    </source>
</evidence>
<dbReference type="GO" id="GO:0009898">
    <property type="term" value="C:cytoplasmic side of plasma membrane"/>
    <property type="evidence" value="ECO:0007669"/>
    <property type="project" value="TreeGrafter"/>
</dbReference>
<dbReference type="InterPro" id="IPR042099">
    <property type="entry name" value="ANL_N_sf"/>
</dbReference>
<dbReference type="STRING" id="1081104.A0A167N5E8"/>
<comment type="similarity">
    <text evidence="4">Belongs to the ATP-dependent AMP-binding enzyme family.</text>
</comment>
<dbReference type="InterPro" id="IPR000873">
    <property type="entry name" value="AMP-dep_synth/lig_dom"/>
</dbReference>
<proteinExistence type="inferred from homology"/>
<dbReference type="PANTHER" id="PTHR43107">
    <property type="entry name" value="LONG-CHAIN FATTY ACID TRANSPORT PROTEIN"/>
    <property type="match status" value="1"/>
</dbReference>
<dbReference type="Proteomes" id="UP000076744">
    <property type="component" value="Unassembled WGS sequence"/>
</dbReference>
<evidence type="ECO:0000256" key="5">
    <source>
        <dbReference type="ARBA" id="ARBA00022448"/>
    </source>
</evidence>
<evidence type="ECO:0000256" key="8">
    <source>
        <dbReference type="ARBA" id="ARBA00022677"/>
    </source>
</evidence>
<organism evidence="23 24">
    <name type="scientific">Cordyceps fumosorosea (strain ARSEF 2679)</name>
    <name type="common">Isaria fumosorosea</name>
    <dbReference type="NCBI Taxonomy" id="1081104"/>
    <lineage>
        <taxon>Eukaryota</taxon>
        <taxon>Fungi</taxon>
        <taxon>Dikarya</taxon>
        <taxon>Ascomycota</taxon>
        <taxon>Pezizomycotina</taxon>
        <taxon>Sordariomycetes</taxon>
        <taxon>Hypocreomycetidae</taxon>
        <taxon>Hypocreales</taxon>
        <taxon>Cordycipitaceae</taxon>
        <taxon>Cordyceps</taxon>
    </lineage>
</organism>
<dbReference type="GeneID" id="30024361"/>
<keyword evidence="15" id="KW-0576">Peroxisome</keyword>
<dbReference type="EMBL" id="AZHB01000026">
    <property type="protein sequence ID" value="OAA55148.1"/>
    <property type="molecule type" value="Genomic_DNA"/>
</dbReference>